<keyword evidence="2" id="KW-1185">Reference proteome</keyword>
<proteinExistence type="predicted"/>
<accession>A0ABS9PYI8</accession>
<dbReference type="EMBL" id="JAKRCV010000004">
    <property type="protein sequence ID" value="MCG7320699.1"/>
    <property type="molecule type" value="Genomic_DNA"/>
</dbReference>
<protein>
    <submittedName>
        <fullName evidence="1">Prevent-host-death family protein</fullName>
    </submittedName>
</protein>
<reference evidence="1 2" key="1">
    <citation type="submission" date="2022-02" db="EMBL/GenBank/DDBJ databases">
        <title>Uncovering new skin microbiome diversity through culturing and metagenomics.</title>
        <authorList>
            <person name="Conlan S."/>
            <person name="Deming C."/>
            <person name="Nisc Comparative Sequencing Program N."/>
            <person name="Segre J.A."/>
        </authorList>
    </citation>
    <scope>NUCLEOTIDE SEQUENCE [LARGE SCALE GENOMIC DNA]</scope>
    <source>
        <strain evidence="1 2">ACRQZ</strain>
    </source>
</reference>
<evidence type="ECO:0000313" key="2">
    <source>
        <dbReference type="Proteomes" id="UP001521931"/>
    </source>
</evidence>
<dbReference type="RefSeq" id="WP_239261864.1">
    <property type="nucleotide sequence ID" value="NZ_JAKRCV010000004.1"/>
</dbReference>
<name>A0ABS9PYI8_9MICO</name>
<sequence length="102" mass="10994">MAVLTITEAASAGISTLVRRAEAGEGVTLSRHGRLVAEVVPEHEIEALRRDRETLREAALVMARLATDSGARTDLDEAIEQFGLTRAELEAELALDITARQA</sequence>
<dbReference type="Proteomes" id="UP001521931">
    <property type="component" value="Unassembled WGS sequence"/>
</dbReference>
<evidence type="ECO:0000313" key="1">
    <source>
        <dbReference type="EMBL" id="MCG7320699.1"/>
    </source>
</evidence>
<gene>
    <name evidence="1" type="ORF">MHL29_02160</name>
</gene>
<organism evidence="1 2">
    <name type="scientific">Arsenicicoccus bolidensis</name>
    <dbReference type="NCBI Taxonomy" id="229480"/>
    <lineage>
        <taxon>Bacteria</taxon>
        <taxon>Bacillati</taxon>
        <taxon>Actinomycetota</taxon>
        <taxon>Actinomycetes</taxon>
        <taxon>Micrococcales</taxon>
        <taxon>Intrasporangiaceae</taxon>
        <taxon>Arsenicicoccus</taxon>
    </lineage>
</organism>
<comment type="caution">
    <text evidence="1">The sequence shown here is derived from an EMBL/GenBank/DDBJ whole genome shotgun (WGS) entry which is preliminary data.</text>
</comment>